<name>A0A5B8XAG4_9CARY</name>
<dbReference type="Gene3D" id="3.40.830.10">
    <property type="entry name" value="LigB-like"/>
    <property type="match status" value="1"/>
</dbReference>
<dbReference type="PANTHER" id="PTHR30096:SF0">
    <property type="entry name" value="4,5-DOPA DIOXYGENASE EXTRADIOL-LIKE PROTEIN"/>
    <property type="match status" value="1"/>
</dbReference>
<evidence type="ECO:0000256" key="2">
    <source>
        <dbReference type="ARBA" id="ARBA00001947"/>
    </source>
</evidence>
<sequence length="271" mass="30355">MDGTEETIIKETFFISHGSPIMTIDESMEARKFLQGWKEKVYSKNPNSILVISAHWVTDEPTVNAVDCCDTIYDFRGFPPPMYQIKYPAPGSHDLAKRVQELLGASGFKSVHIDKKRGLDHGAWVPLMFMYPEADIPVCQLSVQSHLDGTYHYNMGRALAPLKDQGVLIIGSGSATHPSNATPSSLHGVAPWAAQFDDWLEEALTSGRYEDVNNCETKAPNWKTAHPWPEHFYPLHVAMGAAGENWKADLIHRSWHNDGIMSYSSYKFTST</sequence>
<comment type="cofactor">
    <cofactor evidence="2">
        <name>Zn(2+)</name>
        <dbReference type="ChEBI" id="CHEBI:29105"/>
    </cofactor>
</comment>
<dbReference type="GO" id="GO:0008198">
    <property type="term" value="F:ferrous iron binding"/>
    <property type="evidence" value="ECO:0007669"/>
    <property type="project" value="InterPro"/>
</dbReference>
<keyword evidence="6" id="KW-0479">Metal-binding</keyword>
<dbReference type="EC" id="1.13.11.29" evidence="5"/>
<evidence type="ECO:0000256" key="8">
    <source>
        <dbReference type="ARBA" id="ARBA00022964"/>
    </source>
</evidence>
<comment type="catalytic activity">
    <reaction evidence="1">
        <text>L-dopa + O2 = 4-(L-alanin-3-yl)-2-hydroxy-cis,cis-muconate 6-semialdehyde + H(+)</text>
        <dbReference type="Rhea" id="RHEA:21220"/>
        <dbReference type="ChEBI" id="CHEBI:15378"/>
        <dbReference type="ChEBI" id="CHEBI:15379"/>
        <dbReference type="ChEBI" id="CHEBI:57504"/>
        <dbReference type="ChEBI" id="CHEBI:57639"/>
        <dbReference type="EC" id="1.13.11.29"/>
    </reaction>
</comment>
<evidence type="ECO:0000256" key="9">
    <source>
        <dbReference type="ARBA" id="ARBA00023002"/>
    </source>
</evidence>
<evidence type="ECO:0000313" key="11">
    <source>
        <dbReference type="EMBL" id="QED21491.1"/>
    </source>
</evidence>
<evidence type="ECO:0000256" key="7">
    <source>
        <dbReference type="ARBA" id="ARBA00022833"/>
    </source>
</evidence>
<dbReference type="EMBL" id="MN153205">
    <property type="protein sequence ID" value="QED21491.1"/>
    <property type="molecule type" value="mRNA"/>
</dbReference>
<keyword evidence="8" id="KW-0223">Dioxygenase</keyword>
<dbReference type="GO" id="GO:0008270">
    <property type="term" value="F:zinc ion binding"/>
    <property type="evidence" value="ECO:0007669"/>
    <property type="project" value="InterPro"/>
</dbReference>
<dbReference type="SUPFAM" id="SSF53213">
    <property type="entry name" value="LigB-like"/>
    <property type="match status" value="1"/>
</dbReference>
<evidence type="ECO:0000256" key="6">
    <source>
        <dbReference type="ARBA" id="ARBA00022723"/>
    </source>
</evidence>
<keyword evidence="7" id="KW-0862">Zinc</keyword>
<feature type="domain" description="Extradiol ring-cleavage dioxygenase class III enzyme subunit B" evidence="10">
    <location>
        <begin position="12"/>
        <end position="264"/>
    </location>
</feature>
<dbReference type="PANTHER" id="PTHR30096">
    <property type="entry name" value="4,5-DOPA DIOXYGENASE EXTRADIOL-LIKE PROTEIN"/>
    <property type="match status" value="1"/>
</dbReference>
<dbReference type="GO" id="GO:0050297">
    <property type="term" value="F:stizolobate synthase activity"/>
    <property type="evidence" value="ECO:0007669"/>
    <property type="project" value="UniProtKB-EC"/>
</dbReference>
<dbReference type="InterPro" id="IPR014436">
    <property type="entry name" value="Extradiol_dOase_DODA"/>
</dbReference>
<dbReference type="AlphaFoldDB" id="A0A5B8XAG4"/>
<comment type="pathway">
    <text evidence="3">Pigment biosynthesis; betalain biosynthesis.</text>
</comment>
<keyword evidence="9" id="KW-0560">Oxidoreductase</keyword>
<dbReference type="UniPathway" id="UPA00278"/>
<evidence type="ECO:0000256" key="3">
    <source>
        <dbReference type="ARBA" id="ARBA00005034"/>
    </source>
</evidence>
<dbReference type="PIRSF" id="PIRSF006157">
    <property type="entry name" value="Doxgns_DODA"/>
    <property type="match status" value="1"/>
</dbReference>
<evidence type="ECO:0000256" key="4">
    <source>
        <dbReference type="ARBA" id="ARBA00007581"/>
    </source>
</evidence>
<reference evidence="11" key="1">
    <citation type="journal article" date="2019" name="New Phytol.">
        <title>Evolution of L-DOPA 4,5-dioxygenase activity allows for recurrent specialisation to betalain pigmentation in Caryophyllales.</title>
        <authorList>
            <person name="Sheehan H."/>
            <person name="Feng T."/>
            <person name="Walker-Hale N."/>
            <person name="Lopez-Nieves S."/>
            <person name="Pucker B."/>
            <person name="Guo R."/>
            <person name="Yim W.C."/>
            <person name="Badgami R."/>
            <person name="Timoneda A."/>
            <person name="Zhao L."/>
            <person name="Tiley H."/>
            <person name="Copetti D."/>
            <person name="Sanderson M.J."/>
            <person name="Cushman J.C."/>
            <person name="Moore M.J."/>
            <person name="Smith S.A."/>
            <person name="Brockington S.F."/>
        </authorList>
    </citation>
    <scope>NUCLEOTIDE SEQUENCE</scope>
</reference>
<dbReference type="InterPro" id="IPR004183">
    <property type="entry name" value="Xdiol_dOase_suB"/>
</dbReference>
<dbReference type="Pfam" id="PF02900">
    <property type="entry name" value="LigB"/>
    <property type="match status" value="1"/>
</dbReference>
<proteinExistence type="evidence at transcript level"/>
<protein>
    <recommendedName>
        <fullName evidence="5">stizolobate synthase</fullName>
        <ecNumber evidence="5">1.13.11.29</ecNumber>
    </recommendedName>
</protein>
<dbReference type="CDD" id="cd07363">
    <property type="entry name" value="45_DOPA_Dioxygenase"/>
    <property type="match status" value="1"/>
</dbReference>
<evidence type="ECO:0000259" key="10">
    <source>
        <dbReference type="Pfam" id="PF02900"/>
    </source>
</evidence>
<organism evidence="11">
    <name type="scientific">Macarthuria australis</name>
    <dbReference type="NCBI Taxonomy" id="764202"/>
    <lineage>
        <taxon>Eukaryota</taxon>
        <taxon>Viridiplantae</taxon>
        <taxon>Streptophyta</taxon>
        <taxon>Embryophyta</taxon>
        <taxon>Tracheophyta</taxon>
        <taxon>Spermatophyta</taxon>
        <taxon>Magnoliopsida</taxon>
        <taxon>eudicotyledons</taxon>
        <taxon>Gunneridae</taxon>
        <taxon>Pentapetalae</taxon>
        <taxon>Caryophyllales</taxon>
        <taxon>Macarthuriaceae</taxon>
        <taxon>Macarthuria</taxon>
    </lineage>
</organism>
<accession>A0A5B8XAG4</accession>
<comment type="similarity">
    <text evidence="4">Belongs to the DODA-type extradiol aromatic ring-opening dioxygenase family.</text>
</comment>
<evidence type="ECO:0000256" key="5">
    <source>
        <dbReference type="ARBA" id="ARBA00013224"/>
    </source>
</evidence>
<evidence type="ECO:0000256" key="1">
    <source>
        <dbReference type="ARBA" id="ARBA00000466"/>
    </source>
</evidence>